<dbReference type="Gene3D" id="2.40.50.180">
    <property type="entry name" value="CheA-289, Domain 4"/>
    <property type="match status" value="1"/>
</dbReference>
<dbReference type="Proteomes" id="UP001200430">
    <property type="component" value="Unassembled WGS sequence"/>
</dbReference>
<dbReference type="EMBL" id="JAKGUD010000010">
    <property type="protein sequence ID" value="MCF4143005.1"/>
    <property type="molecule type" value="Genomic_DNA"/>
</dbReference>
<dbReference type="SUPFAM" id="SSF50341">
    <property type="entry name" value="CheW-like"/>
    <property type="match status" value="1"/>
</dbReference>
<dbReference type="Pfam" id="PF01584">
    <property type="entry name" value="CheW"/>
    <property type="match status" value="1"/>
</dbReference>
<dbReference type="PROSITE" id="PS50851">
    <property type="entry name" value="CHEW"/>
    <property type="match status" value="1"/>
</dbReference>
<protein>
    <submittedName>
        <fullName evidence="2">Chemotaxis protein CheW</fullName>
    </submittedName>
</protein>
<feature type="domain" description="CheW-like" evidence="1">
    <location>
        <begin position="25"/>
        <end position="167"/>
    </location>
</feature>
<evidence type="ECO:0000313" key="2">
    <source>
        <dbReference type="EMBL" id="MCF4143005.1"/>
    </source>
</evidence>
<proteinExistence type="predicted"/>
<dbReference type="SMART" id="SM00260">
    <property type="entry name" value="CheW"/>
    <property type="match status" value="1"/>
</dbReference>
<dbReference type="RefSeq" id="WP_236099721.1">
    <property type="nucleotide sequence ID" value="NZ_JAKGUD010000010.1"/>
</dbReference>
<dbReference type="InterPro" id="IPR036061">
    <property type="entry name" value="CheW-like_dom_sf"/>
</dbReference>
<evidence type="ECO:0000259" key="1">
    <source>
        <dbReference type="PROSITE" id="PS50851"/>
    </source>
</evidence>
<keyword evidence="3" id="KW-1185">Reference proteome</keyword>
<organism evidence="2 3">
    <name type="scientific">Dethiosulfovibrio marinus</name>
    <dbReference type="NCBI Taxonomy" id="133532"/>
    <lineage>
        <taxon>Bacteria</taxon>
        <taxon>Thermotogati</taxon>
        <taxon>Synergistota</taxon>
        <taxon>Synergistia</taxon>
        <taxon>Synergistales</taxon>
        <taxon>Dethiosulfovibrionaceae</taxon>
        <taxon>Dethiosulfovibrio</taxon>
    </lineage>
</organism>
<dbReference type="InterPro" id="IPR039315">
    <property type="entry name" value="CheW"/>
</dbReference>
<reference evidence="2 3" key="1">
    <citation type="submission" date="2022-01" db="EMBL/GenBank/DDBJ databases">
        <title>Dethiosulfovibrio faecalis sp. nov., a novel proteolytic, non-sulfur-reducing bacterium isolated from a marine aquaculture solid waste bioreactor.</title>
        <authorList>
            <person name="Grabowski S."/>
            <person name="Apolinario E."/>
            <person name="Schneider N."/>
            <person name="Marshall C.W."/>
            <person name="Sowers K.R."/>
        </authorList>
    </citation>
    <scope>NUCLEOTIDE SEQUENCE [LARGE SCALE GENOMIC DNA]</scope>
    <source>
        <strain evidence="2 3">DSM 12537</strain>
    </source>
</reference>
<sequence length="174" mass="19399">MSPTQEKQKINEADMYAEGINKGEEKIILVFGLNEENFGLDVQDIREIVRVPPIVTRVPNAPSHIKGVINLRGTIVPVLDISMRIGEGSNEETSESRIIVVEYSDVLFGILVDDVKEVNTIYESQIEQVSDLDSAVDQEFMRGVAKMEDGRLIVLLDLPALFQIEGLVEDEGKE</sequence>
<comment type="caution">
    <text evidence="2">The sequence shown here is derived from an EMBL/GenBank/DDBJ whole genome shotgun (WGS) entry which is preliminary data.</text>
</comment>
<evidence type="ECO:0000313" key="3">
    <source>
        <dbReference type="Proteomes" id="UP001200430"/>
    </source>
</evidence>
<dbReference type="Gene3D" id="2.30.30.40">
    <property type="entry name" value="SH3 Domains"/>
    <property type="match status" value="1"/>
</dbReference>
<name>A0ABS9EP80_9BACT</name>
<dbReference type="PANTHER" id="PTHR22617:SF23">
    <property type="entry name" value="CHEMOTAXIS PROTEIN CHEW"/>
    <property type="match status" value="1"/>
</dbReference>
<gene>
    <name evidence="2" type="ORF">L2W38_09245</name>
</gene>
<dbReference type="InterPro" id="IPR002545">
    <property type="entry name" value="CheW-lke_dom"/>
</dbReference>
<accession>A0ABS9EP80</accession>
<dbReference type="PANTHER" id="PTHR22617">
    <property type="entry name" value="CHEMOTAXIS SENSOR HISTIDINE KINASE-RELATED"/>
    <property type="match status" value="1"/>
</dbReference>